<evidence type="ECO:0000313" key="3">
    <source>
        <dbReference type="EMBL" id="SHG11450.1"/>
    </source>
</evidence>
<proteinExistence type="predicted"/>
<evidence type="ECO:0000259" key="2">
    <source>
        <dbReference type="Pfam" id="PF19803"/>
    </source>
</evidence>
<name>A0A1M5H617_STRHI</name>
<keyword evidence="1" id="KW-1133">Transmembrane helix</keyword>
<dbReference type="EMBL" id="FQVN01000006">
    <property type="protein sequence ID" value="SHG11450.1"/>
    <property type="molecule type" value="Genomic_DNA"/>
</dbReference>
<keyword evidence="1" id="KW-0812">Transmembrane</keyword>
<protein>
    <recommendedName>
        <fullName evidence="2">DUF6286 domain-containing protein</fullName>
    </recommendedName>
</protein>
<reference evidence="3 4" key="1">
    <citation type="submission" date="2016-11" db="EMBL/GenBank/DDBJ databases">
        <authorList>
            <person name="Jaros S."/>
            <person name="Januszkiewicz K."/>
            <person name="Wedrychowicz H."/>
        </authorList>
    </citation>
    <scope>NUCLEOTIDE SEQUENCE [LARGE SCALE GENOMIC DNA]</scope>
    <source>
        <strain evidence="3 4">DSM 44523</strain>
    </source>
</reference>
<feature type="domain" description="DUF6286" evidence="2">
    <location>
        <begin position="69"/>
        <end position="171"/>
    </location>
</feature>
<organism evidence="3 4">
    <name type="scientific">Streptoalloteichus hindustanus</name>
    <dbReference type="NCBI Taxonomy" id="2017"/>
    <lineage>
        <taxon>Bacteria</taxon>
        <taxon>Bacillati</taxon>
        <taxon>Actinomycetota</taxon>
        <taxon>Actinomycetes</taxon>
        <taxon>Pseudonocardiales</taxon>
        <taxon>Pseudonocardiaceae</taxon>
        <taxon>Streptoalloteichus</taxon>
    </lineage>
</organism>
<accession>A0A1M5H617</accession>
<keyword evidence="4" id="KW-1185">Reference proteome</keyword>
<dbReference type="Pfam" id="PF19803">
    <property type="entry name" value="DUF6286"/>
    <property type="match status" value="1"/>
</dbReference>
<evidence type="ECO:0000256" key="1">
    <source>
        <dbReference type="SAM" id="Phobius"/>
    </source>
</evidence>
<dbReference type="InterPro" id="IPR046253">
    <property type="entry name" value="DUF6286"/>
</dbReference>
<sequence>MRVVLRVLSALIGLAVAAAGALLVLEVAWAWARPDDAPLAVPWPRWRSTLSEVDWSSDGVRWTAVGLVVLGLLLALLAALAGRREVRLADPAPGITVVTSPRSLARLVGHHVRAADGVSGAAVTASARHVRVRATSRMRDEATLRPRLRELVGNVLGGLPLVRRPRVSVVVDSPKDRR</sequence>
<dbReference type="AlphaFoldDB" id="A0A1M5H617"/>
<keyword evidence="1" id="KW-0472">Membrane</keyword>
<dbReference type="RefSeq" id="WP_073485737.1">
    <property type="nucleotide sequence ID" value="NZ_FQVN01000006.1"/>
</dbReference>
<dbReference type="Proteomes" id="UP000184501">
    <property type="component" value="Unassembled WGS sequence"/>
</dbReference>
<gene>
    <name evidence="3" type="ORF">SAMN05444320_106419</name>
</gene>
<evidence type="ECO:0000313" key="4">
    <source>
        <dbReference type="Proteomes" id="UP000184501"/>
    </source>
</evidence>
<dbReference type="STRING" id="2017.SAMN05444320_106419"/>
<feature type="transmembrane region" description="Helical" evidence="1">
    <location>
        <begin position="60"/>
        <end position="81"/>
    </location>
</feature>
<dbReference type="OrthoDB" id="5191564at2"/>